<evidence type="ECO:0000313" key="9">
    <source>
        <dbReference type="EMBL" id="RKO99861.1"/>
    </source>
</evidence>
<dbReference type="STRING" id="1555241.A0A4P9WWY5"/>
<evidence type="ECO:0000256" key="1">
    <source>
        <dbReference type="ARBA" id="ARBA00004370"/>
    </source>
</evidence>
<keyword evidence="4 5" id="KW-0472">Membrane</keyword>
<evidence type="ECO:0000256" key="3">
    <source>
        <dbReference type="ARBA" id="ARBA00022989"/>
    </source>
</evidence>
<reference evidence="9" key="2">
    <citation type="submission" date="2018-04" db="EMBL/GenBank/DDBJ databases">
        <title>Leveraging single-cell genomics to expand the Fungal Tree of Life.</title>
        <authorList>
            <consortium name="DOE Joint Genome Institute"/>
            <person name="Ahrendt S.R."/>
            <person name="Quandt C.A."/>
            <person name="Ciobanu D."/>
            <person name="Clum A."/>
            <person name="Salamov A."/>
            <person name="Andreopoulos B."/>
            <person name="Cheng J.-F."/>
            <person name="Woyke T."/>
            <person name="Pelin A."/>
            <person name="Henrissat B."/>
            <person name="Benny G.L."/>
            <person name="Smith M.E."/>
            <person name="James T.Y."/>
            <person name="Grigoriev I.V."/>
        </authorList>
    </citation>
    <scope>NUCLEOTIDE SEQUENCE</scope>
    <source>
        <strain evidence="9">ATCC 52028</strain>
    </source>
</reference>
<reference evidence="8" key="3">
    <citation type="submission" date="2018-08" db="EMBL/GenBank/DDBJ databases">
        <title>Leveraging single-cell genomics to expand the Fungal Tree of Life.</title>
        <authorList>
            <consortium name="DOE Joint Genome Institute"/>
            <person name="Ahrendt S.R."/>
            <person name="Quandt C.A."/>
            <person name="Ciobanu D."/>
            <person name="Clum A."/>
            <person name="Salamov A."/>
            <person name="Andreopoulos B."/>
            <person name="Cheng J.-F."/>
            <person name="Woyke T."/>
            <person name="Pelin A."/>
            <person name="Henrissat B."/>
            <person name="Reynolds N."/>
            <person name="Benny G.L."/>
            <person name="Smith M.E."/>
            <person name="James T.Y."/>
            <person name="Grigoriev I.V."/>
        </authorList>
    </citation>
    <scope>NUCLEOTIDE SEQUENCE</scope>
    <source>
        <strain evidence="8">ATCC 52028</strain>
    </source>
</reference>
<dbReference type="EMBL" id="ML009589">
    <property type="protein sequence ID" value="RKO96823.1"/>
    <property type="molecule type" value="Genomic_DNA"/>
</dbReference>
<dbReference type="Proteomes" id="UP000274922">
    <property type="component" value="Unassembled WGS sequence"/>
</dbReference>
<reference evidence="10 11" key="1">
    <citation type="journal article" date="2018" name="Nat. Microbiol.">
        <title>Leveraging single-cell genomics to expand the fungal tree of life.</title>
        <authorList>
            <person name="Ahrendt S.R."/>
            <person name="Quandt C.A."/>
            <person name="Ciobanu D."/>
            <person name="Clum A."/>
            <person name="Salamov A."/>
            <person name="Andreopoulos B."/>
            <person name="Cheng J.F."/>
            <person name="Woyke T."/>
            <person name="Pelin A."/>
            <person name="Henrissat B."/>
            <person name="Reynolds N.K."/>
            <person name="Benny G.L."/>
            <person name="Smith M.E."/>
            <person name="James T.Y."/>
            <person name="Grigoriev I.V."/>
        </authorList>
    </citation>
    <scope>NUCLEOTIDE SEQUENCE [LARGE SCALE GENOMIC DNA]</scope>
    <source>
        <strain evidence="10 11">ATCC 52028</strain>
    </source>
</reference>
<dbReference type="Pfam" id="PF07970">
    <property type="entry name" value="COPIIcoated_ERV"/>
    <property type="match status" value="1"/>
</dbReference>
<sequence>MGAWAKRLIWLDAFPKVEHNIQDASRSGGALTIVVSLILAWFVYSELATLRTVHHAYAFDVDPTRSVGHRLQINFDVTIAMQCEHIRVDVLDVSAVSLESLQAEITKEPVAEFTAGNAKLLGQQVWNRASVDKMLQNAHAHKRPATPRSPKTDDSAAKACRVQGNIHVAKVTGMLHFTAPGHGYMGEHTSHDSMNFTHRFDSFSFGDVFPGIVNPLDNSLEIADSHMDMFQYFISVVPTLFQDKTRHWLPQLRHLETNQYAVTNYQRNIENVNMQSEGGIPGIFIKYQLEPVNIQVTQYQQSLSHFLTRLSGIIGGIFVTMGMVLKLFWTTVHFYRKLTASAQGYSHI</sequence>
<organism evidence="8 10">
    <name type="scientific">Caulochytrium protostelioides</name>
    <dbReference type="NCBI Taxonomy" id="1555241"/>
    <lineage>
        <taxon>Eukaryota</taxon>
        <taxon>Fungi</taxon>
        <taxon>Fungi incertae sedis</taxon>
        <taxon>Chytridiomycota</taxon>
        <taxon>Chytridiomycota incertae sedis</taxon>
        <taxon>Chytridiomycetes</taxon>
        <taxon>Caulochytriales</taxon>
        <taxon>Caulochytriaceae</taxon>
        <taxon>Caulochytrium</taxon>
    </lineage>
</organism>
<dbReference type="PANTHER" id="PTHR10984">
    <property type="entry name" value="ENDOPLASMIC RETICULUM-GOLGI INTERMEDIATE COMPARTMENT PROTEIN"/>
    <property type="match status" value="1"/>
</dbReference>
<dbReference type="OrthoDB" id="5541786at2759"/>
<proteinExistence type="predicted"/>
<keyword evidence="3 5" id="KW-1133">Transmembrane helix</keyword>
<feature type="domain" description="Endoplasmic reticulum vesicle transporter N-terminal" evidence="7">
    <location>
        <begin position="11"/>
        <end position="94"/>
    </location>
</feature>
<dbReference type="InterPro" id="IPR039542">
    <property type="entry name" value="Erv_N"/>
</dbReference>
<dbReference type="InterPro" id="IPR045888">
    <property type="entry name" value="Erv"/>
</dbReference>
<dbReference type="GO" id="GO:0016020">
    <property type="term" value="C:membrane"/>
    <property type="evidence" value="ECO:0007669"/>
    <property type="project" value="UniProtKB-SubCell"/>
</dbReference>
<dbReference type="InterPro" id="IPR012936">
    <property type="entry name" value="Erv_C"/>
</dbReference>
<feature type="transmembrane region" description="Helical" evidence="5">
    <location>
        <begin position="310"/>
        <end position="329"/>
    </location>
</feature>
<evidence type="ECO:0000259" key="6">
    <source>
        <dbReference type="Pfam" id="PF07970"/>
    </source>
</evidence>
<evidence type="ECO:0000313" key="10">
    <source>
        <dbReference type="Proteomes" id="UP000268535"/>
    </source>
</evidence>
<evidence type="ECO:0000256" key="4">
    <source>
        <dbReference type="ARBA" id="ARBA00023136"/>
    </source>
</evidence>
<feature type="domain" description="Endoplasmic reticulum vesicle transporter C-terminal" evidence="6">
    <location>
        <begin position="151"/>
        <end position="324"/>
    </location>
</feature>
<dbReference type="GO" id="GO:0005783">
    <property type="term" value="C:endoplasmic reticulum"/>
    <property type="evidence" value="ECO:0007669"/>
    <property type="project" value="TreeGrafter"/>
</dbReference>
<name>A0A4P9WWY5_9FUNG</name>
<evidence type="ECO:0000313" key="11">
    <source>
        <dbReference type="Proteomes" id="UP000274922"/>
    </source>
</evidence>
<dbReference type="Pfam" id="PF13850">
    <property type="entry name" value="ERGIC_N"/>
    <property type="match status" value="1"/>
</dbReference>
<evidence type="ECO:0000256" key="5">
    <source>
        <dbReference type="SAM" id="Phobius"/>
    </source>
</evidence>
<evidence type="ECO:0000313" key="8">
    <source>
        <dbReference type="EMBL" id="RKO96823.1"/>
    </source>
</evidence>
<dbReference type="Proteomes" id="UP000268535">
    <property type="component" value="Unassembled WGS sequence"/>
</dbReference>
<keyword evidence="11" id="KW-1185">Reference proteome</keyword>
<dbReference type="EMBL" id="ML014251">
    <property type="protein sequence ID" value="RKO99861.1"/>
    <property type="molecule type" value="Genomic_DNA"/>
</dbReference>
<keyword evidence="2 5" id="KW-0812">Transmembrane</keyword>
<dbReference type="AlphaFoldDB" id="A0A4P9WWY5"/>
<dbReference type="PANTHER" id="PTHR10984:SF30">
    <property type="entry name" value="ENDOPLASMIC RETICULUM-GOLGI INTERMEDIATE COMPARTMENT PROTEIN 2"/>
    <property type="match status" value="1"/>
</dbReference>
<gene>
    <name evidence="8" type="ORF">CAUPRSCDRAFT_7515</name>
    <name evidence="9" type="ORF">CXG81DRAFT_13924</name>
</gene>
<dbReference type="GO" id="GO:0030134">
    <property type="term" value="C:COPII-coated ER to Golgi transport vesicle"/>
    <property type="evidence" value="ECO:0007669"/>
    <property type="project" value="TreeGrafter"/>
</dbReference>
<dbReference type="GO" id="GO:0006890">
    <property type="term" value="P:retrograde vesicle-mediated transport, Golgi to endoplasmic reticulum"/>
    <property type="evidence" value="ECO:0007669"/>
    <property type="project" value="TreeGrafter"/>
</dbReference>
<accession>A0A4P9WWY5</accession>
<protein>
    <submittedName>
        <fullName evidence="8">DUF1692-domain-containing protein</fullName>
    </submittedName>
</protein>
<evidence type="ECO:0000256" key="2">
    <source>
        <dbReference type="ARBA" id="ARBA00022692"/>
    </source>
</evidence>
<comment type="subcellular location">
    <subcellularLocation>
        <location evidence="1">Membrane</location>
    </subcellularLocation>
</comment>
<dbReference type="GO" id="GO:0006888">
    <property type="term" value="P:endoplasmic reticulum to Golgi vesicle-mediated transport"/>
    <property type="evidence" value="ECO:0007669"/>
    <property type="project" value="TreeGrafter"/>
</dbReference>
<evidence type="ECO:0000259" key="7">
    <source>
        <dbReference type="Pfam" id="PF13850"/>
    </source>
</evidence>